<accession>A0ABT1IBU0</accession>
<evidence type="ECO:0000313" key="3">
    <source>
        <dbReference type="Proteomes" id="UP001205185"/>
    </source>
</evidence>
<feature type="compositionally biased region" description="Low complexity" evidence="1">
    <location>
        <begin position="88"/>
        <end position="100"/>
    </location>
</feature>
<organism evidence="2 3">
    <name type="scientific">Actinokineospora diospyrosa</name>
    <dbReference type="NCBI Taxonomy" id="103728"/>
    <lineage>
        <taxon>Bacteria</taxon>
        <taxon>Bacillati</taxon>
        <taxon>Actinomycetota</taxon>
        <taxon>Actinomycetes</taxon>
        <taxon>Pseudonocardiales</taxon>
        <taxon>Pseudonocardiaceae</taxon>
        <taxon>Actinokineospora</taxon>
    </lineage>
</organism>
<gene>
    <name evidence="2" type="ORF">LV75_002600</name>
</gene>
<sequence>MPMVIIGTAIGTVTRTSQVEPNGLNSLPFSPRRTAIFESATKAANRAMSSKPPHHRPPLSPQPRLATSSQLPNSNEMQPCSLLGGPPGQRQQPAGRPNRAIEPGRRCPARRLPRGSIGIRTPLHRGGCLSSGQTGFRLHLISPSAVTPRHQKVQTAQGKPVRPREVVDHDRSSRLPRVPATHRAERRSATGGFPASGPQPGPQRTLSAHRSRAVAECSGVHLADT</sequence>
<comment type="caution">
    <text evidence="2">The sequence shown here is derived from an EMBL/GenBank/DDBJ whole genome shotgun (WGS) entry which is preliminary data.</text>
</comment>
<reference evidence="2 3" key="1">
    <citation type="submission" date="2022-06" db="EMBL/GenBank/DDBJ databases">
        <title>Genomic Encyclopedia of Archaeal and Bacterial Type Strains, Phase II (KMG-II): from individual species to whole genera.</title>
        <authorList>
            <person name="Goeker M."/>
        </authorList>
    </citation>
    <scope>NUCLEOTIDE SEQUENCE [LARGE SCALE GENOMIC DNA]</scope>
    <source>
        <strain evidence="2 3">DSM 44255</strain>
    </source>
</reference>
<evidence type="ECO:0000313" key="2">
    <source>
        <dbReference type="EMBL" id="MCP2270099.1"/>
    </source>
</evidence>
<proteinExistence type="predicted"/>
<name>A0ABT1IBU0_9PSEU</name>
<feature type="compositionally biased region" description="Polar residues" evidence="1">
    <location>
        <begin position="66"/>
        <end position="78"/>
    </location>
</feature>
<dbReference type="Proteomes" id="UP001205185">
    <property type="component" value="Unassembled WGS sequence"/>
</dbReference>
<feature type="compositionally biased region" description="Basic and acidic residues" evidence="1">
    <location>
        <begin position="162"/>
        <end position="173"/>
    </location>
</feature>
<protein>
    <submittedName>
        <fullName evidence="2">Uncharacterized protein</fullName>
    </submittedName>
</protein>
<keyword evidence="3" id="KW-1185">Reference proteome</keyword>
<dbReference type="EMBL" id="JAMTCO010000006">
    <property type="protein sequence ID" value="MCP2270099.1"/>
    <property type="molecule type" value="Genomic_DNA"/>
</dbReference>
<evidence type="ECO:0000256" key="1">
    <source>
        <dbReference type="SAM" id="MobiDB-lite"/>
    </source>
</evidence>
<feature type="region of interest" description="Disordered" evidence="1">
    <location>
        <begin position="43"/>
        <end position="126"/>
    </location>
</feature>
<feature type="region of interest" description="Disordered" evidence="1">
    <location>
        <begin position="146"/>
        <end position="225"/>
    </location>
</feature>